<dbReference type="PROSITE" id="PS51219">
    <property type="entry name" value="DPCK"/>
    <property type="match status" value="1"/>
</dbReference>
<dbReference type="InterPro" id="IPR001977">
    <property type="entry name" value="Depp_CoAkinase"/>
</dbReference>
<dbReference type="CDD" id="cd02022">
    <property type="entry name" value="DPCK"/>
    <property type="match status" value="1"/>
</dbReference>
<dbReference type="InterPro" id="IPR027417">
    <property type="entry name" value="P-loop_NTPase"/>
</dbReference>
<comment type="function">
    <text evidence="5">Catalyzes the phosphorylation of the 3'-hydroxyl group of dephosphocoenzyme A to form coenzyme A.</text>
</comment>
<organism evidence="7 8">
    <name type="scientific">Abyssalbus ytuae</name>
    <dbReference type="NCBI Taxonomy" id="2926907"/>
    <lineage>
        <taxon>Bacteria</taxon>
        <taxon>Pseudomonadati</taxon>
        <taxon>Bacteroidota</taxon>
        <taxon>Flavobacteriia</taxon>
        <taxon>Flavobacteriales</taxon>
        <taxon>Flavobacteriaceae</taxon>
        <taxon>Abyssalbus</taxon>
    </lineage>
</organism>
<name>A0A9E6ZKY5_9FLAO</name>
<dbReference type="GO" id="GO:0005737">
    <property type="term" value="C:cytoplasm"/>
    <property type="evidence" value="ECO:0007669"/>
    <property type="project" value="UniProtKB-SubCell"/>
</dbReference>
<dbReference type="EMBL" id="CP094358">
    <property type="protein sequence ID" value="UOB17672.1"/>
    <property type="molecule type" value="Genomic_DNA"/>
</dbReference>
<reference evidence="7" key="1">
    <citation type="submission" date="2022-03" db="EMBL/GenBank/DDBJ databases">
        <title>Description of Abyssus ytuae gen. nov., sp. nov., a novel member of the family Flavobacteriaceae isolated from the sediment of Mariana Trench.</title>
        <authorList>
            <person name="Zhang J."/>
            <person name="Xu X."/>
        </authorList>
    </citation>
    <scope>NUCLEOTIDE SEQUENCE</scope>
    <source>
        <strain evidence="7">MT3330</strain>
    </source>
</reference>
<keyword evidence="3 5" id="KW-0067">ATP-binding</keyword>
<protein>
    <recommendedName>
        <fullName evidence="5 6">Dephospho-CoA kinase</fullName>
        <ecNumber evidence="5 6">2.7.1.24</ecNumber>
    </recommendedName>
    <alternativeName>
        <fullName evidence="5">Dephosphocoenzyme A kinase</fullName>
    </alternativeName>
</protein>
<comment type="catalytic activity">
    <reaction evidence="5">
        <text>3'-dephospho-CoA + ATP = ADP + CoA + H(+)</text>
        <dbReference type="Rhea" id="RHEA:18245"/>
        <dbReference type="ChEBI" id="CHEBI:15378"/>
        <dbReference type="ChEBI" id="CHEBI:30616"/>
        <dbReference type="ChEBI" id="CHEBI:57287"/>
        <dbReference type="ChEBI" id="CHEBI:57328"/>
        <dbReference type="ChEBI" id="CHEBI:456216"/>
        <dbReference type="EC" id="2.7.1.24"/>
    </reaction>
</comment>
<keyword evidence="4 5" id="KW-0173">Coenzyme A biosynthesis</keyword>
<keyword evidence="5 7" id="KW-0418">Kinase</keyword>
<accession>A0A9E6ZKY5</accession>
<dbReference type="Gene3D" id="3.40.50.300">
    <property type="entry name" value="P-loop containing nucleotide triphosphate hydrolases"/>
    <property type="match status" value="1"/>
</dbReference>
<gene>
    <name evidence="5 7" type="primary">coaE</name>
    <name evidence="7" type="ORF">MQE35_18265</name>
</gene>
<dbReference type="Pfam" id="PF01121">
    <property type="entry name" value="CoaE"/>
    <property type="match status" value="1"/>
</dbReference>
<dbReference type="EC" id="2.7.1.24" evidence="5 6"/>
<dbReference type="Proteomes" id="UP000831290">
    <property type="component" value="Chromosome"/>
</dbReference>
<dbReference type="SUPFAM" id="SSF52540">
    <property type="entry name" value="P-loop containing nucleoside triphosphate hydrolases"/>
    <property type="match status" value="1"/>
</dbReference>
<dbReference type="GO" id="GO:0005524">
    <property type="term" value="F:ATP binding"/>
    <property type="evidence" value="ECO:0007669"/>
    <property type="project" value="UniProtKB-UniRule"/>
</dbReference>
<dbReference type="AlphaFoldDB" id="A0A9E6ZKY5"/>
<dbReference type="KEGG" id="fbm:MQE35_18265"/>
<dbReference type="RefSeq" id="WP_255843307.1">
    <property type="nucleotide sequence ID" value="NZ_CP094358.1"/>
</dbReference>
<dbReference type="PANTHER" id="PTHR10695:SF46">
    <property type="entry name" value="BIFUNCTIONAL COENZYME A SYNTHASE-RELATED"/>
    <property type="match status" value="1"/>
</dbReference>
<feature type="binding site" evidence="5">
    <location>
        <begin position="10"/>
        <end position="15"/>
    </location>
    <ligand>
        <name>ATP</name>
        <dbReference type="ChEBI" id="CHEBI:30616"/>
    </ligand>
</feature>
<evidence type="ECO:0000256" key="4">
    <source>
        <dbReference type="ARBA" id="ARBA00022993"/>
    </source>
</evidence>
<keyword evidence="8" id="KW-1185">Reference proteome</keyword>
<dbReference type="NCBIfam" id="TIGR00152">
    <property type="entry name" value="dephospho-CoA kinase"/>
    <property type="match status" value="1"/>
</dbReference>
<comment type="pathway">
    <text evidence="5">Cofactor biosynthesis; coenzyme A biosynthesis; CoA from (R)-pantothenate: step 5/5.</text>
</comment>
<dbReference type="HAMAP" id="MF_00376">
    <property type="entry name" value="Dephospho_CoA_kinase"/>
    <property type="match status" value="1"/>
</dbReference>
<evidence type="ECO:0000256" key="5">
    <source>
        <dbReference type="HAMAP-Rule" id="MF_00376"/>
    </source>
</evidence>
<proteinExistence type="inferred from homology"/>
<dbReference type="GO" id="GO:0015937">
    <property type="term" value="P:coenzyme A biosynthetic process"/>
    <property type="evidence" value="ECO:0007669"/>
    <property type="project" value="UniProtKB-UniRule"/>
</dbReference>
<keyword evidence="2 5" id="KW-0547">Nucleotide-binding</keyword>
<dbReference type="GO" id="GO:0004140">
    <property type="term" value="F:dephospho-CoA kinase activity"/>
    <property type="evidence" value="ECO:0007669"/>
    <property type="project" value="UniProtKB-UniRule"/>
</dbReference>
<evidence type="ECO:0000313" key="8">
    <source>
        <dbReference type="Proteomes" id="UP000831290"/>
    </source>
</evidence>
<dbReference type="PANTHER" id="PTHR10695">
    <property type="entry name" value="DEPHOSPHO-COA KINASE-RELATED"/>
    <property type="match status" value="1"/>
</dbReference>
<comment type="subcellular location">
    <subcellularLocation>
        <location evidence="5">Cytoplasm</location>
    </subcellularLocation>
</comment>
<evidence type="ECO:0000256" key="2">
    <source>
        <dbReference type="ARBA" id="ARBA00022741"/>
    </source>
</evidence>
<evidence type="ECO:0000313" key="7">
    <source>
        <dbReference type="EMBL" id="UOB17672.1"/>
    </source>
</evidence>
<evidence type="ECO:0000256" key="3">
    <source>
        <dbReference type="ARBA" id="ARBA00022840"/>
    </source>
</evidence>
<evidence type="ECO:0000256" key="1">
    <source>
        <dbReference type="ARBA" id="ARBA00009018"/>
    </source>
</evidence>
<comment type="similarity">
    <text evidence="1 5">Belongs to the CoaE family.</text>
</comment>
<keyword evidence="5 7" id="KW-0808">Transferase</keyword>
<evidence type="ECO:0000256" key="6">
    <source>
        <dbReference type="NCBIfam" id="TIGR00152"/>
    </source>
</evidence>
<sequence>MIVCLTGGIGSGKTTVAKIFEQFGVPVYIADVEAKKLMENSDEVKQDIIEFFGKESYTKNLPNRKYLASLVFNSPEKLKKLNSIIHPRVKEHFIEWYSNQHSAYVIKESAILFESGGEKNCEKIILVTATKEERIKRVMKRDKISRKAVLERMNNQWPDKDKRKLSDFIIKNTSHIETENKAKKIHFELLKIKGK</sequence>
<keyword evidence="5" id="KW-0963">Cytoplasm</keyword>